<dbReference type="Proteomes" id="UP001595814">
    <property type="component" value="Unassembled WGS sequence"/>
</dbReference>
<evidence type="ECO:0000259" key="3">
    <source>
        <dbReference type="Pfam" id="PF14607"/>
    </source>
</evidence>
<protein>
    <submittedName>
        <fullName evidence="4">SGNH/GDSL hydrolase family protein</fullName>
    </submittedName>
</protein>
<evidence type="ECO:0000259" key="2">
    <source>
        <dbReference type="Pfam" id="PF14606"/>
    </source>
</evidence>
<dbReference type="RefSeq" id="WP_192462793.1">
    <property type="nucleotide sequence ID" value="NZ_JACYFJ010000004.1"/>
</dbReference>
<dbReference type="InterPro" id="IPR013830">
    <property type="entry name" value="SGNH_hydro"/>
</dbReference>
<evidence type="ECO:0000256" key="1">
    <source>
        <dbReference type="SAM" id="SignalP"/>
    </source>
</evidence>
<name>A0ABV8JND1_9FLAO</name>
<gene>
    <name evidence="4" type="ORF">ACFOUT_01695</name>
</gene>
<sequence>MRHILKKKVSLPIFTVLLGLLSLVATGQDNEGTIWHDASLLTVHGKLDTVYTAPFQRFPMDMKDKVRERVWQLSKNAAGLYLDFKTDATDIIIQYEVEDKLAFPHMPATGVSGVDLYMSTPEQEWRWVRGNYNFGDTISYQFSGIDVDTIQSFRLYLPLYNTVKWMKIGISRYTELKAVALPEVKKPVIVYGTSIVQGACATRPGMAWPSILGRSLQRCVVNLGFSGNGRLEPEIIEFMTRTEASVYVLDCMANFTPGQGLNVEEAKKRLKSSVSNIRKKHPQTPILIAEHAGYSDGDIQPHRMQSYRELNVATQQVYNELLQEKTPNLYLLRHENLGLGIDGFVDGTHPNDHGMILYADAYLKKIDTIEKE</sequence>
<dbReference type="GO" id="GO:0016787">
    <property type="term" value="F:hydrolase activity"/>
    <property type="evidence" value="ECO:0007669"/>
    <property type="project" value="UniProtKB-KW"/>
</dbReference>
<feature type="signal peptide" evidence="1">
    <location>
        <begin position="1"/>
        <end position="27"/>
    </location>
</feature>
<dbReference type="Gene3D" id="2.60.120.260">
    <property type="entry name" value="Galactose-binding domain-like"/>
    <property type="match status" value="1"/>
</dbReference>
<comment type="caution">
    <text evidence="4">The sequence shown here is derived from an EMBL/GenBank/DDBJ whole genome shotgun (WGS) entry which is preliminary data.</text>
</comment>
<evidence type="ECO:0000313" key="5">
    <source>
        <dbReference type="Proteomes" id="UP001595814"/>
    </source>
</evidence>
<accession>A0ABV8JND1</accession>
<feature type="domain" description="SGNH hydrolase-type esterase N-terminal" evidence="3">
    <location>
        <begin position="35"/>
        <end position="173"/>
    </location>
</feature>
<reference evidence="5" key="1">
    <citation type="journal article" date="2019" name="Int. J. Syst. Evol. Microbiol.">
        <title>The Global Catalogue of Microorganisms (GCM) 10K type strain sequencing project: providing services to taxonomists for standard genome sequencing and annotation.</title>
        <authorList>
            <consortium name="The Broad Institute Genomics Platform"/>
            <consortium name="The Broad Institute Genome Sequencing Center for Infectious Disease"/>
            <person name="Wu L."/>
            <person name="Ma J."/>
        </authorList>
    </citation>
    <scope>NUCLEOTIDE SEQUENCE [LARGE SCALE GENOMIC DNA]</scope>
    <source>
        <strain evidence="5">CECT 7477</strain>
    </source>
</reference>
<dbReference type="InterPro" id="IPR032740">
    <property type="entry name" value="GxDLY"/>
</dbReference>
<proteinExistence type="predicted"/>
<feature type="chain" id="PRO_5047185146" evidence="1">
    <location>
        <begin position="28"/>
        <end position="372"/>
    </location>
</feature>
<dbReference type="SUPFAM" id="SSF52266">
    <property type="entry name" value="SGNH hydrolase"/>
    <property type="match status" value="1"/>
</dbReference>
<evidence type="ECO:0000313" key="4">
    <source>
        <dbReference type="EMBL" id="MFC4094567.1"/>
    </source>
</evidence>
<keyword evidence="5" id="KW-1185">Reference proteome</keyword>
<dbReference type="InterPro" id="IPR036514">
    <property type="entry name" value="SGNH_hydro_sf"/>
</dbReference>
<keyword evidence="4" id="KW-0378">Hydrolase</keyword>
<feature type="domain" description="SGNH hydrolase-type esterase" evidence="2">
    <location>
        <begin position="185"/>
        <end position="366"/>
    </location>
</feature>
<dbReference type="Pfam" id="PF14606">
    <property type="entry name" value="Lipase_GDSL_3"/>
    <property type="match status" value="1"/>
</dbReference>
<dbReference type="EMBL" id="JBHSAW010000001">
    <property type="protein sequence ID" value="MFC4094567.1"/>
    <property type="molecule type" value="Genomic_DNA"/>
</dbReference>
<dbReference type="Pfam" id="PF14607">
    <property type="entry name" value="GxDLY"/>
    <property type="match status" value="1"/>
</dbReference>
<dbReference type="Gene3D" id="3.40.50.1110">
    <property type="entry name" value="SGNH hydrolase"/>
    <property type="match status" value="1"/>
</dbReference>
<organism evidence="4 5">
    <name type="scientific">Euzebyella saccharophila</name>
    <dbReference type="NCBI Taxonomy" id="679664"/>
    <lineage>
        <taxon>Bacteria</taxon>
        <taxon>Pseudomonadati</taxon>
        <taxon>Bacteroidota</taxon>
        <taxon>Flavobacteriia</taxon>
        <taxon>Flavobacteriales</taxon>
        <taxon>Flavobacteriaceae</taxon>
        <taxon>Euzebyella</taxon>
    </lineage>
</organism>
<keyword evidence="1" id="KW-0732">Signal</keyword>